<evidence type="ECO:0000256" key="2">
    <source>
        <dbReference type="ARBA" id="ARBA00009142"/>
    </source>
</evidence>
<keyword evidence="7 8" id="KW-0472">Membrane</keyword>
<evidence type="ECO:0000256" key="1">
    <source>
        <dbReference type="ARBA" id="ARBA00004651"/>
    </source>
</evidence>
<comment type="subcellular location">
    <subcellularLocation>
        <location evidence="1 8">Cell membrane</location>
        <topology evidence="1 8">Multi-pass membrane protein</topology>
    </subcellularLocation>
</comment>
<evidence type="ECO:0000256" key="6">
    <source>
        <dbReference type="ARBA" id="ARBA00022989"/>
    </source>
</evidence>
<keyword evidence="3" id="KW-0813">Transport</keyword>
<feature type="transmembrane region" description="Helical" evidence="8">
    <location>
        <begin position="96"/>
        <end position="115"/>
    </location>
</feature>
<dbReference type="EMBL" id="JAAXKY010000037">
    <property type="protein sequence ID" value="NMH78134.1"/>
    <property type="molecule type" value="Genomic_DNA"/>
</dbReference>
<dbReference type="Proteomes" id="UP001296706">
    <property type="component" value="Unassembled WGS sequence"/>
</dbReference>
<accession>A0ABX1RES7</accession>
<keyword evidence="5 8" id="KW-0812">Transmembrane</keyword>
<feature type="transmembrane region" description="Helical" evidence="8">
    <location>
        <begin position="186"/>
        <end position="204"/>
    </location>
</feature>
<feature type="transmembrane region" description="Helical" evidence="8">
    <location>
        <begin position="70"/>
        <end position="90"/>
    </location>
</feature>
<keyword evidence="6 8" id="KW-1133">Transmembrane helix</keyword>
<name>A0ABX1RES7_9PSEU</name>
<feature type="transmembrane region" description="Helical" evidence="8">
    <location>
        <begin position="161"/>
        <end position="180"/>
    </location>
</feature>
<organism evidence="9 10">
    <name type="scientific">Pseudonocardia xinjiangensis</name>
    <dbReference type="NCBI Taxonomy" id="75289"/>
    <lineage>
        <taxon>Bacteria</taxon>
        <taxon>Bacillati</taxon>
        <taxon>Actinomycetota</taxon>
        <taxon>Actinomycetes</taxon>
        <taxon>Pseudonocardiales</taxon>
        <taxon>Pseudonocardiaceae</taxon>
        <taxon>Pseudonocardia</taxon>
    </lineage>
</organism>
<dbReference type="InterPro" id="IPR002781">
    <property type="entry name" value="TM_pro_TauE-like"/>
</dbReference>
<evidence type="ECO:0000256" key="7">
    <source>
        <dbReference type="ARBA" id="ARBA00023136"/>
    </source>
</evidence>
<gene>
    <name evidence="9" type="ORF">HF577_13700</name>
</gene>
<dbReference type="PANTHER" id="PTHR30269:SF37">
    <property type="entry name" value="MEMBRANE TRANSPORTER PROTEIN"/>
    <property type="match status" value="1"/>
</dbReference>
<evidence type="ECO:0000256" key="5">
    <source>
        <dbReference type="ARBA" id="ARBA00022692"/>
    </source>
</evidence>
<keyword evidence="10" id="KW-1185">Reference proteome</keyword>
<keyword evidence="4 8" id="KW-1003">Cell membrane</keyword>
<evidence type="ECO:0000313" key="10">
    <source>
        <dbReference type="Proteomes" id="UP001296706"/>
    </source>
</evidence>
<evidence type="ECO:0000256" key="8">
    <source>
        <dbReference type="RuleBase" id="RU363041"/>
    </source>
</evidence>
<protein>
    <recommendedName>
        <fullName evidence="8">Probable membrane transporter protein</fullName>
    </recommendedName>
</protein>
<dbReference type="Pfam" id="PF01925">
    <property type="entry name" value="TauE"/>
    <property type="match status" value="1"/>
</dbReference>
<dbReference type="PANTHER" id="PTHR30269">
    <property type="entry name" value="TRANSMEMBRANE PROTEIN YFCA"/>
    <property type="match status" value="1"/>
</dbReference>
<reference evidence="9 10" key="1">
    <citation type="submission" date="2020-04" db="EMBL/GenBank/DDBJ databases">
        <authorList>
            <person name="Klaysubun C."/>
            <person name="Duangmal K."/>
            <person name="Lipun K."/>
        </authorList>
    </citation>
    <scope>NUCLEOTIDE SEQUENCE [LARGE SCALE GENOMIC DNA]</scope>
    <source>
        <strain evidence="9 10">JCM 11839</strain>
    </source>
</reference>
<sequence length="236" mass="23952">MTTNLLVATAFLVVLAAFVQGATGFGFALIVAPVIGLIEPHLLPVVLLVLMIPLNVYVACRERHAIDFRGAGWITAGRVAGTAVGLWVLAAVSTGGLSLLIGGSTVLAALVSLLAPSFVPGRGALVAVGAVTGVTETATGVGGPPLALVHQHRPAPVLRSTVAVCFVIGEVLSLGLLAATSKVNAHQIRTALLLLPALAVGALLSRTVHRRVDGPLMRTLVLGFAIISGILLLVTG</sequence>
<evidence type="ECO:0000256" key="3">
    <source>
        <dbReference type="ARBA" id="ARBA00022448"/>
    </source>
</evidence>
<proteinExistence type="inferred from homology"/>
<dbReference type="InterPro" id="IPR052017">
    <property type="entry name" value="TSUP"/>
</dbReference>
<evidence type="ECO:0000313" key="9">
    <source>
        <dbReference type="EMBL" id="NMH78134.1"/>
    </source>
</evidence>
<dbReference type="RefSeq" id="WP_169396210.1">
    <property type="nucleotide sequence ID" value="NZ_BAAAJH010000001.1"/>
</dbReference>
<comment type="similarity">
    <text evidence="2 8">Belongs to the 4-toluene sulfonate uptake permease (TSUP) (TC 2.A.102) family.</text>
</comment>
<feature type="transmembrane region" description="Helical" evidence="8">
    <location>
        <begin position="37"/>
        <end position="58"/>
    </location>
</feature>
<comment type="caution">
    <text evidence="9">The sequence shown here is derived from an EMBL/GenBank/DDBJ whole genome shotgun (WGS) entry which is preliminary data.</text>
</comment>
<feature type="transmembrane region" description="Helical" evidence="8">
    <location>
        <begin position="216"/>
        <end position="234"/>
    </location>
</feature>
<evidence type="ECO:0000256" key="4">
    <source>
        <dbReference type="ARBA" id="ARBA00022475"/>
    </source>
</evidence>